<evidence type="ECO:0000313" key="2">
    <source>
        <dbReference type="Proteomes" id="UP000015893"/>
    </source>
</evidence>
<gene>
    <name evidence="1" type="ORF">N198_07905</name>
</gene>
<accession>A0AB33Z783</accession>
<dbReference type="EMBL" id="AUSI01000036">
    <property type="protein sequence ID" value="EQK94411.1"/>
    <property type="molecule type" value="Genomic_DNA"/>
</dbReference>
<sequence>MSHPFKSGLVKALKNFNIEKVKKCKNRKKGEEIVASFGYFVSMTPLL</sequence>
<dbReference type="Proteomes" id="UP000015893">
    <property type="component" value="Unassembled WGS sequence"/>
</dbReference>
<protein>
    <submittedName>
        <fullName evidence="1">Uncharacterized protein</fullName>
    </submittedName>
</protein>
<evidence type="ECO:0000313" key="1">
    <source>
        <dbReference type="EMBL" id="EQK94411.1"/>
    </source>
</evidence>
<proteinExistence type="predicted"/>
<organism evidence="1 2">
    <name type="scientific">Helicobacter pylori UM037</name>
    <dbReference type="NCBI Taxonomy" id="1321939"/>
    <lineage>
        <taxon>Bacteria</taxon>
        <taxon>Pseudomonadati</taxon>
        <taxon>Campylobacterota</taxon>
        <taxon>Epsilonproteobacteria</taxon>
        <taxon>Campylobacterales</taxon>
        <taxon>Helicobacteraceae</taxon>
        <taxon>Helicobacter</taxon>
    </lineage>
</organism>
<comment type="caution">
    <text evidence="1">The sequence shown here is derived from an EMBL/GenBank/DDBJ whole genome shotgun (WGS) entry which is preliminary data.</text>
</comment>
<reference evidence="1 2" key="1">
    <citation type="journal article" date="2013" name="Genome Announc.">
        <title>Multiple genome sequences of Helicobacter pylori strains of diverse disease and antibiotic resistance backgrounds from Malaysia.</title>
        <authorList>
            <person name="Rehvathy V."/>
            <person name="Tan M.H."/>
            <person name="Gunaletchumy S.P."/>
            <person name="Teh X."/>
            <person name="Wang S."/>
            <person name="Baybayan P."/>
            <person name="Singh S."/>
            <person name="Ashby M."/>
            <person name="Kaakoush N.O."/>
            <person name="Mitchell H.M."/>
            <person name="Croft L.J."/>
            <person name="Goh K.L."/>
            <person name="Loke M.F."/>
            <person name="Vadivelu J."/>
        </authorList>
    </citation>
    <scope>NUCLEOTIDE SEQUENCE [LARGE SCALE GENOMIC DNA]</scope>
    <source>
        <strain evidence="1 2">UM037</strain>
    </source>
</reference>
<name>A0AB33Z783_HELPX</name>
<dbReference type="AlphaFoldDB" id="A0AB33Z783"/>